<organism evidence="2 3">
    <name type="scientific">Actinocatenispora thailandica</name>
    <dbReference type="NCBI Taxonomy" id="227318"/>
    <lineage>
        <taxon>Bacteria</taxon>
        <taxon>Bacillati</taxon>
        <taxon>Actinomycetota</taxon>
        <taxon>Actinomycetes</taxon>
        <taxon>Micromonosporales</taxon>
        <taxon>Micromonosporaceae</taxon>
        <taxon>Actinocatenispora</taxon>
    </lineage>
</organism>
<dbReference type="PANTHER" id="PTHR30290">
    <property type="entry name" value="PERIPLASMIC BINDING COMPONENT OF ABC TRANSPORTER"/>
    <property type="match status" value="1"/>
</dbReference>
<dbReference type="PROSITE" id="PS51257">
    <property type="entry name" value="PROKAR_LIPOPROTEIN"/>
    <property type="match status" value="1"/>
</dbReference>
<dbReference type="GO" id="GO:0042597">
    <property type="term" value="C:periplasmic space"/>
    <property type="evidence" value="ECO:0007669"/>
    <property type="project" value="UniProtKB-ARBA"/>
</dbReference>
<dbReference type="Gene3D" id="3.90.76.10">
    <property type="entry name" value="Dipeptide-binding Protein, Domain 1"/>
    <property type="match status" value="1"/>
</dbReference>
<dbReference type="Pfam" id="PF00496">
    <property type="entry name" value="SBP_bac_5"/>
    <property type="match status" value="1"/>
</dbReference>
<dbReference type="InterPro" id="IPR030678">
    <property type="entry name" value="Peptide/Ni-bd"/>
</dbReference>
<dbReference type="Proteomes" id="UP000611640">
    <property type="component" value="Chromosome"/>
</dbReference>
<dbReference type="AlphaFoldDB" id="A0A7R7DPK8"/>
<keyword evidence="3" id="KW-1185">Reference proteome</keyword>
<accession>A0A7R7DPK8</accession>
<protein>
    <submittedName>
        <fullName evidence="2">Peptide ABC transporter substrate-binding protein</fullName>
    </submittedName>
</protein>
<dbReference type="CDD" id="cd08509">
    <property type="entry name" value="PBP2_TmCBP_oligosaccharides_like"/>
    <property type="match status" value="1"/>
</dbReference>
<dbReference type="InterPro" id="IPR000914">
    <property type="entry name" value="SBP_5_dom"/>
</dbReference>
<dbReference type="Gene3D" id="3.10.105.10">
    <property type="entry name" value="Dipeptide-binding Protein, Domain 3"/>
    <property type="match status" value="1"/>
</dbReference>
<dbReference type="SUPFAM" id="SSF53850">
    <property type="entry name" value="Periplasmic binding protein-like II"/>
    <property type="match status" value="1"/>
</dbReference>
<evidence type="ECO:0000313" key="2">
    <source>
        <dbReference type="EMBL" id="BCJ35535.1"/>
    </source>
</evidence>
<gene>
    <name evidence="2" type="ORF">Athai_30380</name>
</gene>
<dbReference type="RefSeq" id="WP_203962059.1">
    <property type="nucleotide sequence ID" value="NZ_AP023355.1"/>
</dbReference>
<dbReference type="PROSITE" id="PS51318">
    <property type="entry name" value="TAT"/>
    <property type="match status" value="1"/>
</dbReference>
<dbReference type="EMBL" id="AP023355">
    <property type="protein sequence ID" value="BCJ35535.1"/>
    <property type="molecule type" value="Genomic_DNA"/>
</dbReference>
<reference evidence="2 3" key="1">
    <citation type="submission" date="2020-08" db="EMBL/GenBank/DDBJ databases">
        <title>Whole genome shotgun sequence of Actinocatenispora thailandica NBRC 105041.</title>
        <authorList>
            <person name="Komaki H."/>
            <person name="Tamura T."/>
        </authorList>
    </citation>
    <scope>NUCLEOTIDE SEQUENCE [LARGE SCALE GENOMIC DNA]</scope>
    <source>
        <strain evidence="2 3">NBRC 105041</strain>
    </source>
</reference>
<proteinExistence type="predicted"/>
<evidence type="ECO:0000259" key="1">
    <source>
        <dbReference type="Pfam" id="PF00496"/>
    </source>
</evidence>
<evidence type="ECO:0000313" key="3">
    <source>
        <dbReference type="Proteomes" id="UP000611640"/>
    </source>
</evidence>
<dbReference type="GO" id="GO:1904680">
    <property type="term" value="F:peptide transmembrane transporter activity"/>
    <property type="evidence" value="ECO:0007669"/>
    <property type="project" value="TreeGrafter"/>
</dbReference>
<dbReference type="PANTHER" id="PTHR30290:SF82">
    <property type="entry name" value="ABC-TYPE DIPEPTIDE_OLIGOPEPTIDE TRANSPORT SYSTEM, PERIPLASMIC COMPONENT"/>
    <property type="match status" value="1"/>
</dbReference>
<dbReference type="InterPro" id="IPR039424">
    <property type="entry name" value="SBP_5"/>
</dbReference>
<dbReference type="PIRSF" id="PIRSF002741">
    <property type="entry name" value="MppA"/>
    <property type="match status" value="1"/>
</dbReference>
<dbReference type="InterPro" id="IPR006311">
    <property type="entry name" value="TAT_signal"/>
</dbReference>
<sequence>MTEKSAPQTTRRQFLAGVSLAGAGAAFGGTLLTGCGSGGSAGGKRGKTLFVAGFQWSPPTTFNPLNPNAGWPTAQDNMQLVFETLFGFNLLNGKLEPQLGSKLTAPDDHTLQVALQPKATWQDGKPVTADDVVYTLELAKSHPEVPFGAFFEYAKSVTATDPHTVTIELDAKQPNPGMVKSSLATVYIMPKHIWAPIEQKTKQLSEYPVTKPVGSGPYQLDKYSASQLAYTRNDKYWGKAVRGKLPVPQYLVHPIFKDNSAGNLAFERGEVDVMQQFTPEIWKMWQDKHEPVGTWYDKAPYQVPGSIPMLVVNTTKKGLDNPKVRRALAFAIDYARIAKTAMSQYSDPAQSSVILPRGVEEQYFDAQNVAQHGWKYDPAQARSILENELGAKKGSDGVYRLPDGTRLGPWSAQTPTGWSDWQTALQVVAESTKAAGFDISTKFPQQAQTTTAVQNGNFDLACWYVAGVSAASPWQRFRDVLDSRGVSKPGTSAFYNYGRFHDSRVAPLLDKAATQTGDAAKQTYGELDRIFMANAPMIPLVYRPLDFYEFNTKTWSGFPTAKHPTGPPQFRGAGIDWLYDLKPTTKS</sequence>
<dbReference type="KEGG" id="atl:Athai_30380"/>
<feature type="domain" description="Solute-binding protein family 5" evidence="1">
    <location>
        <begin position="95"/>
        <end position="468"/>
    </location>
</feature>
<dbReference type="GO" id="GO:0015833">
    <property type="term" value="P:peptide transport"/>
    <property type="evidence" value="ECO:0007669"/>
    <property type="project" value="TreeGrafter"/>
</dbReference>
<name>A0A7R7DPK8_9ACTN</name>
<dbReference type="GO" id="GO:0043190">
    <property type="term" value="C:ATP-binding cassette (ABC) transporter complex"/>
    <property type="evidence" value="ECO:0007669"/>
    <property type="project" value="InterPro"/>
</dbReference>
<dbReference type="Gene3D" id="3.40.190.10">
    <property type="entry name" value="Periplasmic binding protein-like II"/>
    <property type="match status" value="1"/>
</dbReference>